<evidence type="ECO:0000313" key="3">
    <source>
        <dbReference type="EMBL" id="RUR70450.1"/>
    </source>
</evidence>
<feature type="compositionally biased region" description="Basic and acidic residues" evidence="1">
    <location>
        <begin position="146"/>
        <end position="162"/>
    </location>
</feature>
<evidence type="ECO:0000259" key="2">
    <source>
        <dbReference type="Pfam" id="PF09537"/>
    </source>
</evidence>
<evidence type="ECO:0000313" key="4">
    <source>
        <dbReference type="Proteomes" id="UP000281118"/>
    </source>
</evidence>
<dbReference type="NCBIfam" id="TIGR02284">
    <property type="entry name" value="PA2169 family four-helix-bundle protein"/>
    <property type="match status" value="1"/>
</dbReference>
<comment type="caution">
    <text evidence="3">The sequence shown here is derived from an EMBL/GenBank/DDBJ whole genome shotgun (WGS) entry which is preliminary data.</text>
</comment>
<feature type="region of interest" description="Disordered" evidence="1">
    <location>
        <begin position="140"/>
        <end position="162"/>
    </location>
</feature>
<sequence length="162" mass="17323">MPDYTTAGNPGATGSDEVVDVLDDLLENARDGEYGFKACADEVNSTQLKQVFQDRASQCAAAASELAQLIRRLGGKVDDGGTVSGAMHRGWVHVKGSLGADSALSMLEECERGEDAAVARYRKALKAPIPADVRSVVERQAQGAQRNHDQIKALRDQLRAKA</sequence>
<dbReference type="Pfam" id="PF09537">
    <property type="entry name" value="DUF2383"/>
    <property type="match status" value="1"/>
</dbReference>
<dbReference type="InterPro" id="IPR009078">
    <property type="entry name" value="Ferritin-like_SF"/>
</dbReference>
<protein>
    <submittedName>
        <fullName evidence="3">PA2169 family four-helix-bundle protein</fullName>
    </submittedName>
</protein>
<feature type="domain" description="DUF2383" evidence="2">
    <location>
        <begin position="18"/>
        <end position="126"/>
    </location>
</feature>
<dbReference type="AlphaFoldDB" id="A0A433MRK6"/>
<reference evidence="3 4" key="1">
    <citation type="submission" date="2018-12" db="EMBL/GenBank/DDBJ databases">
        <title>The genome sequences of Variovorax guangxiensis DSM 27352.</title>
        <authorList>
            <person name="Gao J."/>
            <person name="Sun J."/>
        </authorList>
    </citation>
    <scope>NUCLEOTIDE SEQUENCE [LARGE SCALE GENOMIC DNA]</scope>
    <source>
        <strain evidence="3 4">DSM 27352</strain>
    </source>
</reference>
<dbReference type="InterPro" id="IPR011971">
    <property type="entry name" value="CHP02284"/>
</dbReference>
<dbReference type="PIRSF" id="PIRSF029477">
    <property type="entry name" value="UCP029477"/>
    <property type="match status" value="1"/>
</dbReference>
<dbReference type="Proteomes" id="UP000281118">
    <property type="component" value="Unassembled WGS sequence"/>
</dbReference>
<dbReference type="OrthoDB" id="282393at2"/>
<dbReference type="RefSeq" id="WP_126024572.1">
    <property type="nucleotide sequence ID" value="NZ_RXFT01000013.1"/>
</dbReference>
<accession>A0A433MRK6</accession>
<dbReference type="Gene3D" id="1.20.1260.10">
    <property type="match status" value="1"/>
</dbReference>
<organism evidence="3 4">
    <name type="scientific">Variovorax guangxiensis</name>
    <dbReference type="NCBI Taxonomy" id="1775474"/>
    <lineage>
        <taxon>Bacteria</taxon>
        <taxon>Pseudomonadati</taxon>
        <taxon>Pseudomonadota</taxon>
        <taxon>Betaproteobacteria</taxon>
        <taxon>Burkholderiales</taxon>
        <taxon>Comamonadaceae</taxon>
        <taxon>Variovorax</taxon>
    </lineage>
</organism>
<proteinExistence type="predicted"/>
<dbReference type="InterPro" id="IPR019052">
    <property type="entry name" value="DUF2383"/>
</dbReference>
<evidence type="ECO:0000256" key="1">
    <source>
        <dbReference type="SAM" id="MobiDB-lite"/>
    </source>
</evidence>
<dbReference type="EMBL" id="RXFT01000013">
    <property type="protein sequence ID" value="RUR70450.1"/>
    <property type="molecule type" value="Genomic_DNA"/>
</dbReference>
<gene>
    <name evidence="3" type="ORF">EJP67_25670</name>
</gene>
<name>A0A433MRK6_9BURK</name>
<dbReference type="InterPro" id="IPR012347">
    <property type="entry name" value="Ferritin-like"/>
</dbReference>
<dbReference type="InterPro" id="IPR016920">
    <property type="entry name" value="UCP029477"/>
</dbReference>
<dbReference type="SUPFAM" id="SSF47240">
    <property type="entry name" value="Ferritin-like"/>
    <property type="match status" value="1"/>
</dbReference>